<dbReference type="InterPro" id="IPR011421">
    <property type="entry name" value="BCNT-C"/>
</dbReference>
<feature type="region of interest" description="Disordered" evidence="3">
    <location>
        <begin position="223"/>
        <end position="259"/>
    </location>
</feature>
<dbReference type="OrthoDB" id="445677at2759"/>
<evidence type="ECO:0000256" key="2">
    <source>
        <dbReference type="ARBA" id="ARBA00019138"/>
    </source>
</evidence>
<feature type="compositionally biased region" description="Acidic residues" evidence="3">
    <location>
        <begin position="96"/>
        <end position="106"/>
    </location>
</feature>
<evidence type="ECO:0000313" key="5">
    <source>
        <dbReference type="EMBL" id="KAF2874092.1"/>
    </source>
</evidence>
<evidence type="ECO:0000313" key="6">
    <source>
        <dbReference type="Proteomes" id="UP000481861"/>
    </source>
</evidence>
<protein>
    <recommendedName>
        <fullName evidence="2">SWR1-complex protein 5</fullName>
    </recommendedName>
</protein>
<feature type="domain" description="BCNT-C" evidence="4">
    <location>
        <begin position="288"/>
        <end position="368"/>
    </location>
</feature>
<organism evidence="5 6">
    <name type="scientific">Massariosphaeria phaeospora</name>
    <dbReference type="NCBI Taxonomy" id="100035"/>
    <lineage>
        <taxon>Eukaryota</taxon>
        <taxon>Fungi</taxon>
        <taxon>Dikarya</taxon>
        <taxon>Ascomycota</taxon>
        <taxon>Pezizomycotina</taxon>
        <taxon>Dothideomycetes</taxon>
        <taxon>Pleosporomycetidae</taxon>
        <taxon>Pleosporales</taxon>
        <taxon>Pleosporales incertae sedis</taxon>
        <taxon>Massariosphaeria</taxon>
    </lineage>
</organism>
<feature type="compositionally biased region" description="Basic residues" evidence="3">
    <location>
        <begin position="80"/>
        <end position="91"/>
    </location>
</feature>
<dbReference type="GO" id="GO:0000812">
    <property type="term" value="C:Swr1 complex"/>
    <property type="evidence" value="ECO:0007669"/>
    <property type="project" value="TreeGrafter"/>
</dbReference>
<dbReference type="PANTHER" id="PTHR48407:SF1">
    <property type="entry name" value="CRANIOFACIAL DEVELOPMENT PROTEIN 1"/>
    <property type="match status" value="1"/>
</dbReference>
<reference evidence="5 6" key="1">
    <citation type="submission" date="2020-01" db="EMBL/GenBank/DDBJ databases">
        <authorList>
            <consortium name="DOE Joint Genome Institute"/>
            <person name="Haridas S."/>
            <person name="Albert R."/>
            <person name="Binder M."/>
            <person name="Bloem J."/>
            <person name="Labutti K."/>
            <person name="Salamov A."/>
            <person name="Andreopoulos B."/>
            <person name="Baker S.E."/>
            <person name="Barry K."/>
            <person name="Bills G."/>
            <person name="Bluhm B.H."/>
            <person name="Cannon C."/>
            <person name="Castanera R."/>
            <person name="Culley D.E."/>
            <person name="Daum C."/>
            <person name="Ezra D."/>
            <person name="Gonzalez J.B."/>
            <person name="Henrissat B."/>
            <person name="Kuo A."/>
            <person name="Liang C."/>
            <person name="Lipzen A."/>
            <person name="Lutzoni F."/>
            <person name="Magnuson J."/>
            <person name="Mondo S."/>
            <person name="Nolan M."/>
            <person name="Ohm R."/>
            <person name="Pangilinan J."/>
            <person name="Park H.-J.H."/>
            <person name="Ramirez L."/>
            <person name="Alfaro M."/>
            <person name="Sun H."/>
            <person name="Tritt A."/>
            <person name="Yoshinaga Y."/>
            <person name="Zwiers L.-H.L."/>
            <person name="Turgeon B.G."/>
            <person name="Goodwin S.B."/>
            <person name="Spatafora J.W."/>
            <person name="Crous P.W."/>
            <person name="Grigoriev I.V."/>
        </authorList>
    </citation>
    <scope>NUCLEOTIDE SEQUENCE [LARGE SCALE GENOMIC DNA]</scope>
    <source>
        <strain evidence="5 6">CBS 611.86</strain>
    </source>
</reference>
<dbReference type="PANTHER" id="PTHR48407">
    <property type="entry name" value="CRANIOFACIAL DEVELOPMENT PROTEIN 1"/>
    <property type="match status" value="1"/>
</dbReference>
<dbReference type="Proteomes" id="UP000481861">
    <property type="component" value="Unassembled WGS sequence"/>
</dbReference>
<dbReference type="AlphaFoldDB" id="A0A7C8ID53"/>
<feature type="compositionally biased region" description="Basic and acidic residues" evidence="3">
    <location>
        <begin position="8"/>
        <end position="22"/>
    </location>
</feature>
<feature type="compositionally biased region" description="Low complexity" evidence="3">
    <location>
        <begin position="223"/>
        <end position="235"/>
    </location>
</feature>
<feature type="compositionally biased region" description="Basic and acidic residues" evidence="3">
    <location>
        <begin position="116"/>
        <end position="128"/>
    </location>
</feature>
<accession>A0A7C8ID53</accession>
<keyword evidence="6" id="KW-1185">Reference proteome</keyword>
<comment type="caution">
    <text evidence="5">The sequence shown here is derived from an EMBL/GenBank/DDBJ whole genome shotgun (WGS) entry which is preliminary data.</text>
</comment>
<feature type="compositionally biased region" description="Acidic residues" evidence="3">
    <location>
        <begin position="37"/>
        <end position="48"/>
    </location>
</feature>
<comment type="similarity">
    <text evidence="1">Belongs to the SWC5 family.</text>
</comment>
<evidence type="ECO:0000256" key="3">
    <source>
        <dbReference type="SAM" id="MobiDB-lite"/>
    </source>
</evidence>
<sequence length="378" mass="40705">MAPYPLHPLDDASDVEKDYHESSDDDFSPTVAPADDSPSDSEADDDDTAAPKPTPRKGKRKAASPADLDSGDEVTIDAARKRKVEKRKGGKKGQGEDAELLEDEGGEGGLVKTRAQRRDETTERRPLVRTENATVDVDALWAQMSAAPVKPVATVKPVNTTDHDVAMQGSDSAPAVPVEDDLVAIKKTYTFAGQQTTEQKQIPRASLANYIALGWKPADLAPAAAANPPRIKPNAQPTKSHPSAPKIRRPLRRPSRFDANPTGFVRALLPEHQLTWPRKPSSTTAAHLAHENAPPAAKAKPDKAQKLNVVDKSRLDWTGFVDKEGIAEELDTHGKTKEAYLGRMDFLAGVEARKEEEWKRLKVSAAAAAASGAAAKPA</sequence>
<dbReference type="EMBL" id="JAADJZ010000006">
    <property type="protein sequence ID" value="KAF2874092.1"/>
    <property type="molecule type" value="Genomic_DNA"/>
</dbReference>
<feature type="region of interest" description="Disordered" evidence="3">
    <location>
        <begin position="1"/>
        <end position="130"/>
    </location>
</feature>
<gene>
    <name evidence="5" type="ORF">BDV95DRAFT_592222</name>
</gene>
<name>A0A7C8ID53_9PLEO</name>
<evidence type="ECO:0000256" key="1">
    <source>
        <dbReference type="ARBA" id="ARBA00010465"/>
    </source>
</evidence>
<feature type="region of interest" description="Disordered" evidence="3">
    <location>
        <begin position="276"/>
        <end position="303"/>
    </location>
</feature>
<dbReference type="PROSITE" id="PS51279">
    <property type="entry name" value="BCNT_C"/>
    <property type="match status" value="1"/>
</dbReference>
<dbReference type="Pfam" id="PF07572">
    <property type="entry name" value="BCNT"/>
    <property type="match status" value="1"/>
</dbReference>
<proteinExistence type="inferred from homology"/>
<dbReference type="InterPro" id="IPR027124">
    <property type="entry name" value="Swc5/CFDP1/2"/>
</dbReference>
<evidence type="ECO:0000259" key="4">
    <source>
        <dbReference type="PROSITE" id="PS51279"/>
    </source>
</evidence>